<keyword evidence="2 4" id="KW-0238">DNA-binding</keyword>
<dbReference type="EMBL" id="JARXVE010000002">
    <property type="protein sequence ID" value="MDH6194964.1"/>
    <property type="molecule type" value="Genomic_DNA"/>
</dbReference>
<organism evidence="6 7">
    <name type="scientific">Mycolicibacterium frederiksbergense</name>
    <dbReference type="NCBI Taxonomy" id="117567"/>
    <lineage>
        <taxon>Bacteria</taxon>
        <taxon>Bacillati</taxon>
        <taxon>Actinomycetota</taxon>
        <taxon>Actinomycetes</taxon>
        <taxon>Mycobacteriales</taxon>
        <taxon>Mycobacteriaceae</taxon>
        <taxon>Mycolicibacterium</taxon>
    </lineage>
</organism>
<dbReference type="SUPFAM" id="SSF46689">
    <property type="entry name" value="Homeodomain-like"/>
    <property type="match status" value="1"/>
</dbReference>
<evidence type="ECO:0000259" key="5">
    <source>
        <dbReference type="PROSITE" id="PS50977"/>
    </source>
</evidence>
<name>A0ABT6KW85_9MYCO</name>
<evidence type="ECO:0000256" key="4">
    <source>
        <dbReference type="PROSITE-ProRule" id="PRU00335"/>
    </source>
</evidence>
<dbReference type="Gene3D" id="1.10.357.10">
    <property type="entry name" value="Tetracycline Repressor, domain 2"/>
    <property type="match status" value="1"/>
</dbReference>
<evidence type="ECO:0000256" key="3">
    <source>
        <dbReference type="ARBA" id="ARBA00023163"/>
    </source>
</evidence>
<dbReference type="PROSITE" id="PS50977">
    <property type="entry name" value="HTH_TETR_2"/>
    <property type="match status" value="1"/>
</dbReference>
<dbReference type="InterPro" id="IPR050109">
    <property type="entry name" value="HTH-type_TetR-like_transc_reg"/>
</dbReference>
<protein>
    <submittedName>
        <fullName evidence="6">AcrR family transcriptional regulator</fullName>
    </submittedName>
</protein>
<feature type="DNA-binding region" description="H-T-H motif" evidence="4">
    <location>
        <begin position="31"/>
        <end position="50"/>
    </location>
</feature>
<evidence type="ECO:0000313" key="6">
    <source>
        <dbReference type="EMBL" id="MDH6194964.1"/>
    </source>
</evidence>
<dbReference type="Pfam" id="PF00440">
    <property type="entry name" value="TetR_N"/>
    <property type="match status" value="1"/>
</dbReference>
<dbReference type="RefSeq" id="WP_280831600.1">
    <property type="nucleotide sequence ID" value="NZ_JARXVE010000002.1"/>
</dbReference>
<accession>A0ABT6KW85</accession>
<evidence type="ECO:0000256" key="2">
    <source>
        <dbReference type="ARBA" id="ARBA00023125"/>
    </source>
</evidence>
<reference evidence="6 7" key="1">
    <citation type="submission" date="2023-04" db="EMBL/GenBank/DDBJ databases">
        <title>Forest soil microbial communities from Buena Vista Peninsula, Colon Province, Panama.</title>
        <authorList>
            <person name="Bouskill N."/>
        </authorList>
    </citation>
    <scope>NUCLEOTIDE SEQUENCE [LARGE SCALE GENOMIC DNA]</scope>
    <source>
        <strain evidence="6 7">AC80</strain>
    </source>
</reference>
<feature type="domain" description="HTH tetR-type" evidence="5">
    <location>
        <begin position="8"/>
        <end position="68"/>
    </location>
</feature>
<keyword evidence="7" id="KW-1185">Reference proteome</keyword>
<dbReference type="InterPro" id="IPR001647">
    <property type="entry name" value="HTH_TetR"/>
</dbReference>
<keyword evidence="1" id="KW-0805">Transcription regulation</keyword>
<gene>
    <name evidence="6" type="ORF">M2272_001593</name>
</gene>
<proteinExistence type="predicted"/>
<dbReference type="PANTHER" id="PTHR30055:SF238">
    <property type="entry name" value="MYCOFACTOCIN BIOSYNTHESIS TRANSCRIPTIONAL REGULATOR MFTR-RELATED"/>
    <property type="match status" value="1"/>
</dbReference>
<comment type="caution">
    <text evidence="6">The sequence shown here is derived from an EMBL/GenBank/DDBJ whole genome shotgun (WGS) entry which is preliminary data.</text>
</comment>
<dbReference type="InterPro" id="IPR023772">
    <property type="entry name" value="DNA-bd_HTH_TetR-type_CS"/>
</dbReference>
<dbReference type="PANTHER" id="PTHR30055">
    <property type="entry name" value="HTH-TYPE TRANSCRIPTIONAL REGULATOR RUTR"/>
    <property type="match status" value="1"/>
</dbReference>
<dbReference type="PRINTS" id="PR00455">
    <property type="entry name" value="HTHTETR"/>
</dbReference>
<evidence type="ECO:0000256" key="1">
    <source>
        <dbReference type="ARBA" id="ARBA00023015"/>
    </source>
</evidence>
<evidence type="ECO:0000313" key="7">
    <source>
        <dbReference type="Proteomes" id="UP001160130"/>
    </source>
</evidence>
<dbReference type="Proteomes" id="UP001160130">
    <property type="component" value="Unassembled WGS sequence"/>
</dbReference>
<dbReference type="PROSITE" id="PS01081">
    <property type="entry name" value="HTH_TETR_1"/>
    <property type="match status" value="1"/>
</dbReference>
<keyword evidence="3" id="KW-0804">Transcription</keyword>
<dbReference type="InterPro" id="IPR009057">
    <property type="entry name" value="Homeodomain-like_sf"/>
</dbReference>
<sequence length="195" mass="20521">MMSISNERSLSDQILDAAASCVLAFGVDRVTLAEIARRAGVSRPTVYRRFPDTQSILAALLTARVVGVLDATEVGGPGRAALVDRIVTVAGGIRQDEVIMAVLHSAPELVMVYIAERLGTSQQILIDALAGELKLAQEAGSEGDRVRAGDPRQLATMCLLITQSAIQSAQMVEPILDADALAAELAHALNGYLAS</sequence>